<dbReference type="HOGENOM" id="CLU_3160420_0_0_1"/>
<dbReference type="InParanoid" id="G0PF27"/>
<reference evidence="2" key="1">
    <citation type="submission" date="2011-07" db="EMBL/GenBank/DDBJ databases">
        <authorList>
            <consortium name="Caenorhabditis brenneri Sequencing and Analysis Consortium"/>
            <person name="Wilson R.K."/>
        </authorList>
    </citation>
    <scope>NUCLEOTIDE SEQUENCE [LARGE SCALE GENOMIC DNA]</scope>
    <source>
        <strain evidence="2">PB2801</strain>
    </source>
</reference>
<evidence type="ECO:0000313" key="1">
    <source>
        <dbReference type="EMBL" id="EGT53497.1"/>
    </source>
</evidence>
<dbReference type="EMBL" id="GL380341">
    <property type="protein sequence ID" value="EGT53497.1"/>
    <property type="molecule type" value="Genomic_DNA"/>
</dbReference>
<gene>
    <name evidence="1" type="ORF">CAEBREN_28072</name>
</gene>
<keyword evidence="2" id="KW-1185">Reference proteome</keyword>
<name>G0PF27_CAEBE</name>
<proteinExistence type="predicted"/>
<protein>
    <submittedName>
        <fullName evidence="1">Uncharacterized protein</fullName>
    </submittedName>
</protein>
<dbReference type="Proteomes" id="UP000008068">
    <property type="component" value="Unassembled WGS sequence"/>
</dbReference>
<accession>G0PF27</accession>
<sequence length="48" mass="5529">MVPDRKMGGVCFRRFFFGFCAPERVEKMCKSGAARASVRFSFLKTMPF</sequence>
<evidence type="ECO:0000313" key="2">
    <source>
        <dbReference type="Proteomes" id="UP000008068"/>
    </source>
</evidence>
<organism evidence="2">
    <name type="scientific">Caenorhabditis brenneri</name>
    <name type="common">Nematode worm</name>
    <dbReference type="NCBI Taxonomy" id="135651"/>
    <lineage>
        <taxon>Eukaryota</taxon>
        <taxon>Metazoa</taxon>
        <taxon>Ecdysozoa</taxon>
        <taxon>Nematoda</taxon>
        <taxon>Chromadorea</taxon>
        <taxon>Rhabditida</taxon>
        <taxon>Rhabditina</taxon>
        <taxon>Rhabditomorpha</taxon>
        <taxon>Rhabditoidea</taxon>
        <taxon>Rhabditidae</taxon>
        <taxon>Peloderinae</taxon>
        <taxon>Caenorhabditis</taxon>
    </lineage>
</organism>
<dbReference type="AlphaFoldDB" id="G0PF27"/>